<proteinExistence type="predicted"/>
<dbReference type="Pfam" id="PF17645">
    <property type="entry name" value="Amdase"/>
    <property type="match status" value="1"/>
</dbReference>
<dbReference type="PANTHER" id="PTHR40267">
    <property type="entry name" value="BLR3294 PROTEIN"/>
    <property type="match status" value="1"/>
</dbReference>
<evidence type="ECO:0000313" key="1">
    <source>
        <dbReference type="EMBL" id="CAK9003955.1"/>
    </source>
</evidence>
<name>A0ABP0IRF4_9DINO</name>
<evidence type="ECO:0008006" key="3">
    <source>
        <dbReference type="Google" id="ProtNLM"/>
    </source>
</evidence>
<comment type="caution">
    <text evidence="1">The sequence shown here is derived from an EMBL/GenBank/DDBJ whole genome shotgun (WGS) entry which is preliminary data.</text>
</comment>
<dbReference type="EMBL" id="CAXAMM010004547">
    <property type="protein sequence ID" value="CAK9003955.1"/>
    <property type="molecule type" value="Genomic_DNA"/>
</dbReference>
<evidence type="ECO:0000313" key="2">
    <source>
        <dbReference type="Proteomes" id="UP001642464"/>
    </source>
</evidence>
<dbReference type="PANTHER" id="PTHR40267:SF1">
    <property type="entry name" value="BLR3294 PROTEIN"/>
    <property type="match status" value="1"/>
</dbReference>
<sequence>MEQNKRARLENVRVDGITDFERGQRDFAPSAPSNTDSTAIRADFTSAEKEYTNGVLAANRWRSHRGSLTGEIVIIPSTNTTVEYDFWNMVMLNREACKGIGFHTSGILIDSPKLATDEDMLNFLAMFRKQLFTTVDRLMTAEPQYIIMGMSLETFFGGWEGNKELKEELFVRTGLNIATGAEACKASLKKFGAKRITVLTPYQEIGDRNVVKFFSEIGFEVLRIAGLKCGSATDIAHVPEAWCEKVVRENLCVPGVDAIVQCGTNLSFVPLAERLEQELGIPIIAINVACLWFSLREVGIDVKLNGCTRLFREH</sequence>
<organism evidence="1 2">
    <name type="scientific">Durusdinium trenchii</name>
    <dbReference type="NCBI Taxonomy" id="1381693"/>
    <lineage>
        <taxon>Eukaryota</taxon>
        <taxon>Sar</taxon>
        <taxon>Alveolata</taxon>
        <taxon>Dinophyceae</taxon>
        <taxon>Suessiales</taxon>
        <taxon>Symbiodiniaceae</taxon>
        <taxon>Durusdinium</taxon>
    </lineage>
</organism>
<dbReference type="Proteomes" id="UP001642464">
    <property type="component" value="Unassembled WGS sequence"/>
</dbReference>
<protein>
    <recommendedName>
        <fullName evidence="3">Arylmalonate decarboxylase</fullName>
    </recommendedName>
</protein>
<dbReference type="InterPro" id="IPR026286">
    <property type="entry name" value="MaiA/AMDase"/>
</dbReference>
<accession>A0ABP0IRF4</accession>
<dbReference type="InterPro" id="IPR053714">
    <property type="entry name" value="Iso_Racemase_Enz_sf"/>
</dbReference>
<dbReference type="Gene3D" id="3.40.50.12500">
    <property type="match status" value="1"/>
</dbReference>
<gene>
    <name evidence="1" type="ORF">SCF082_LOCUS7983</name>
</gene>
<reference evidence="1 2" key="1">
    <citation type="submission" date="2024-02" db="EMBL/GenBank/DDBJ databases">
        <authorList>
            <person name="Chen Y."/>
            <person name="Shah S."/>
            <person name="Dougan E. K."/>
            <person name="Thang M."/>
            <person name="Chan C."/>
        </authorList>
    </citation>
    <scope>NUCLEOTIDE SEQUENCE [LARGE SCALE GENOMIC DNA]</scope>
</reference>
<keyword evidence="2" id="KW-1185">Reference proteome</keyword>